<dbReference type="FunFam" id="3.90.580.10:FF:000001">
    <property type="entry name" value="DNA primase"/>
    <property type="match status" value="1"/>
</dbReference>
<dbReference type="InterPro" id="IPR037068">
    <property type="entry name" value="DNA_primase_core_N_sf"/>
</dbReference>
<evidence type="ECO:0000256" key="2">
    <source>
        <dbReference type="ARBA" id="ARBA00022478"/>
    </source>
</evidence>
<dbReference type="GO" id="GO:0000428">
    <property type="term" value="C:DNA-directed RNA polymerase complex"/>
    <property type="evidence" value="ECO:0007669"/>
    <property type="project" value="UniProtKB-KW"/>
</dbReference>
<keyword evidence="4 14" id="KW-0808">Transferase</keyword>
<dbReference type="EMBL" id="UOGF01000050">
    <property type="protein sequence ID" value="VAX29449.1"/>
    <property type="molecule type" value="Genomic_DNA"/>
</dbReference>
<reference evidence="14" key="1">
    <citation type="submission" date="2018-06" db="EMBL/GenBank/DDBJ databases">
        <authorList>
            <person name="Zhirakovskaya E."/>
        </authorList>
    </citation>
    <scope>NUCLEOTIDE SEQUENCE</scope>
</reference>
<dbReference type="InterPro" id="IPR006171">
    <property type="entry name" value="TOPRIM_dom"/>
</dbReference>
<dbReference type="InterPro" id="IPR006295">
    <property type="entry name" value="DNA_primase_DnaG"/>
</dbReference>
<evidence type="ECO:0000256" key="11">
    <source>
        <dbReference type="ARBA" id="ARBA00023125"/>
    </source>
</evidence>
<evidence type="ECO:0000256" key="7">
    <source>
        <dbReference type="ARBA" id="ARBA00022723"/>
    </source>
</evidence>
<organism evidence="14">
    <name type="scientific">hydrothermal vent metagenome</name>
    <dbReference type="NCBI Taxonomy" id="652676"/>
    <lineage>
        <taxon>unclassified sequences</taxon>
        <taxon>metagenomes</taxon>
        <taxon>ecological metagenomes</taxon>
    </lineage>
</organism>
<gene>
    <name evidence="14" type="ORF">MNBD_NITROSPIRAE01-417</name>
</gene>
<keyword evidence="11" id="KW-0238">DNA-binding</keyword>
<dbReference type="GO" id="GO:1990077">
    <property type="term" value="C:primosome complex"/>
    <property type="evidence" value="ECO:0007669"/>
    <property type="project" value="UniProtKB-KW"/>
</dbReference>
<dbReference type="SUPFAM" id="SSF56731">
    <property type="entry name" value="DNA primase core"/>
    <property type="match status" value="1"/>
</dbReference>
<sequence>MDQHIYSNQVLETVRERSDLLSIASEYLTLKKSGQNYTGLCPFHEEKTASFNINPTKQFFHCFGCGAGGDVFQFVSQIEGLSFPETLRQLADRADVCLVVDDSPKAAQARSETEEIYRANAVAAEHFHRNLISNPEGASARTYLETRGLNNETIRDFSVGYALSTWDDLVKKLRSTFSPSILEKAGLVSKRAERAQKDSGHFDRFRDRVMFPIRNPQGKVLGFGGRVFGEGEPKYLNTAETPVFRKSEILFGLDRPKVVGQPLVIVEGYLDVITAIQAGIPNVVATLGTALTRAHLRLARRHGEKIVIVFDGDTAGIRAALRTAPLLIDEEMPVSIATLPSGIDPDAFIREHGKAAFLLALETASSVMDFCITQSILSASPKTVSDKMAVIRQVLPFVRRLHSEVEKSDALRILSDRLLLRETDVRFEYLRLARQEKKSPLKPSVENVEKQVEVLPHDQETLLILLLQGLLEPEALNGKLHLDDFTHPLIQRVISSYWSAKNEVWCGSDETDFRILDASAQSLLSRLTVIDVLDLECVSQIGADCVNMLQRKKIDRRRSEIEHQLKKVTGDLEAAKVLKKKIMDLSRASSNLTVSH</sequence>
<keyword evidence="3" id="KW-0639">Primosome</keyword>
<dbReference type="GO" id="GO:0003677">
    <property type="term" value="F:DNA binding"/>
    <property type="evidence" value="ECO:0007669"/>
    <property type="project" value="UniProtKB-KW"/>
</dbReference>
<dbReference type="PIRSF" id="PIRSF002811">
    <property type="entry name" value="DnaG"/>
    <property type="match status" value="1"/>
</dbReference>
<keyword evidence="6" id="KW-0235">DNA replication</keyword>
<dbReference type="EC" id="2.7.7.-" evidence="14"/>
<dbReference type="SUPFAM" id="SSF57783">
    <property type="entry name" value="Zinc beta-ribbon"/>
    <property type="match status" value="1"/>
</dbReference>
<evidence type="ECO:0000256" key="5">
    <source>
        <dbReference type="ARBA" id="ARBA00022695"/>
    </source>
</evidence>
<evidence type="ECO:0000256" key="10">
    <source>
        <dbReference type="ARBA" id="ARBA00022842"/>
    </source>
</evidence>
<dbReference type="SMART" id="SM00493">
    <property type="entry name" value="TOPRIM"/>
    <property type="match status" value="1"/>
</dbReference>
<dbReference type="SMART" id="SM00400">
    <property type="entry name" value="ZnF_CHCC"/>
    <property type="match status" value="1"/>
</dbReference>
<comment type="cofactor">
    <cofactor evidence="1">
        <name>Zn(2+)</name>
        <dbReference type="ChEBI" id="CHEBI:29105"/>
    </cofactor>
</comment>
<evidence type="ECO:0000256" key="3">
    <source>
        <dbReference type="ARBA" id="ARBA00022515"/>
    </source>
</evidence>
<proteinExistence type="inferred from homology"/>
<evidence type="ECO:0000313" key="14">
    <source>
        <dbReference type="EMBL" id="VAX29449.1"/>
    </source>
</evidence>
<name>A0A3B1CGU4_9ZZZZ</name>
<evidence type="ECO:0000256" key="4">
    <source>
        <dbReference type="ARBA" id="ARBA00022679"/>
    </source>
</evidence>
<dbReference type="Gene3D" id="3.40.1360.10">
    <property type="match status" value="1"/>
</dbReference>
<dbReference type="InterPro" id="IPR036977">
    <property type="entry name" value="DNA_primase_Znf_CHC2"/>
</dbReference>
<keyword evidence="5 14" id="KW-0548">Nucleotidyltransferase</keyword>
<dbReference type="GO" id="GO:0006269">
    <property type="term" value="P:DNA replication, synthesis of primer"/>
    <property type="evidence" value="ECO:0007669"/>
    <property type="project" value="UniProtKB-KW"/>
</dbReference>
<dbReference type="Pfam" id="PF08275">
    <property type="entry name" value="DNAG_N"/>
    <property type="match status" value="1"/>
</dbReference>
<evidence type="ECO:0000256" key="9">
    <source>
        <dbReference type="ARBA" id="ARBA00022833"/>
    </source>
</evidence>
<dbReference type="GO" id="GO:0003899">
    <property type="term" value="F:DNA-directed RNA polymerase activity"/>
    <property type="evidence" value="ECO:0007669"/>
    <property type="project" value="InterPro"/>
</dbReference>
<keyword evidence="7" id="KW-0479">Metal-binding</keyword>
<dbReference type="Pfam" id="PF13155">
    <property type="entry name" value="Toprim_2"/>
    <property type="match status" value="1"/>
</dbReference>
<dbReference type="PROSITE" id="PS50880">
    <property type="entry name" value="TOPRIM"/>
    <property type="match status" value="1"/>
</dbReference>
<evidence type="ECO:0000259" key="13">
    <source>
        <dbReference type="PROSITE" id="PS50880"/>
    </source>
</evidence>
<accession>A0A3B1CGU4</accession>
<dbReference type="GO" id="GO:0008270">
    <property type="term" value="F:zinc ion binding"/>
    <property type="evidence" value="ECO:0007669"/>
    <property type="project" value="UniProtKB-KW"/>
</dbReference>
<keyword evidence="2" id="KW-0240">DNA-directed RNA polymerase</keyword>
<dbReference type="NCBIfam" id="TIGR01391">
    <property type="entry name" value="dnaG"/>
    <property type="match status" value="1"/>
</dbReference>
<keyword evidence="8" id="KW-0863">Zinc-finger</keyword>
<protein>
    <submittedName>
        <fullName evidence="14">DNA primase</fullName>
        <ecNumber evidence="14">2.7.7.-</ecNumber>
    </submittedName>
</protein>
<keyword evidence="10" id="KW-0460">Magnesium</keyword>
<dbReference type="InterPro" id="IPR013264">
    <property type="entry name" value="DNAG_N"/>
</dbReference>
<evidence type="ECO:0000256" key="8">
    <source>
        <dbReference type="ARBA" id="ARBA00022771"/>
    </source>
</evidence>
<dbReference type="AlphaFoldDB" id="A0A3B1CGU4"/>
<feature type="domain" description="Toprim" evidence="13">
    <location>
        <begin position="261"/>
        <end position="344"/>
    </location>
</feature>
<evidence type="ECO:0000256" key="6">
    <source>
        <dbReference type="ARBA" id="ARBA00022705"/>
    </source>
</evidence>
<dbReference type="InterPro" id="IPR002694">
    <property type="entry name" value="Znf_CHC2"/>
</dbReference>
<dbReference type="InterPro" id="IPR030846">
    <property type="entry name" value="DnaG_bac"/>
</dbReference>
<keyword evidence="9" id="KW-0862">Zinc</keyword>
<keyword evidence="12" id="KW-0804">Transcription</keyword>
<dbReference type="Gene3D" id="3.90.980.10">
    <property type="entry name" value="DNA primase, catalytic core, N-terminal domain"/>
    <property type="match status" value="1"/>
</dbReference>
<dbReference type="InterPro" id="IPR034151">
    <property type="entry name" value="TOPRIM_DnaG_bac"/>
</dbReference>
<dbReference type="Pfam" id="PF01807">
    <property type="entry name" value="Zn_ribbon_DnaG"/>
    <property type="match status" value="1"/>
</dbReference>
<dbReference type="Gene3D" id="3.90.580.10">
    <property type="entry name" value="Zinc finger, CHC2-type domain"/>
    <property type="match status" value="1"/>
</dbReference>
<dbReference type="CDD" id="cd03364">
    <property type="entry name" value="TOPRIM_DnaG_primases"/>
    <property type="match status" value="1"/>
</dbReference>
<evidence type="ECO:0000256" key="1">
    <source>
        <dbReference type="ARBA" id="ARBA00001947"/>
    </source>
</evidence>
<dbReference type="GO" id="GO:0005737">
    <property type="term" value="C:cytoplasm"/>
    <property type="evidence" value="ECO:0007669"/>
    <property type="project" value="TreeGrafter"/>
</dbReference>
<dbReference type="HAMAP" id="MF_00974">
    <property type="entry name" value="DNA_primase_DnaG"/>
    <property type="match status" value="1"/>
</dbReference>
<evidence type="ECO:0000256" key="12">
    <source>
        <dbReference type="ARBA" id="ARBA00023163"/>
    </source>
</evidence>